<dbReference type="PANTHER" id="PTHR33361">
    <property type="entry name" value="GLR0591 PROTEIN"/>
    <property type="match status" value="1"/>
</dbReference>
<evidence type="ECO:0000256" key="1">
    <source>
        <dbReference type="SAM" id="SignalP"/>
    </source>
</evidence>
<organism evidence="2 3">
    <name type="scientific">Sphingomonas jejuensis</name>
    <dbReference type="NCBI Taxonomy" id="904715"/>
    <lineage>
        <taxon>Bacteria</taxon>
        <taxon>Pseudomonadati</taxon>
        <taxon>Pseudomonadota</taxon>
        <taxon>Alphaproteobacteria</taxon>
        <taxon>Sphingomonadales</taxon>
        <taxon>Sphingomonadaceae</taxon>
        <taxon>Sphingomonas</taxon>
    </lineage>
</organism>
<evidence type="ECO:0000313" key="2">
    <source>
        <dbReference type="EMBL" id="NJC34595.1"/>
    </source>
</evidence>
<dbReference type="Proteomes" id="UP000734218">
    <property type="component" value="Unassembled WGS sequence"/>
</dbReference>
<gene>
    <name evidence="2" type="ORF">GGR88_002109</name>
</gene>
<sequence>MDRRELLKTGGLAALACLVGPVPLFAQAPAPTPGDTALRAVFDDIFQQTLRMQPTIATGFGLDTGANADLRSKLPDNSLASRARDLQFAKASLARVQVDPQTLSPQMRIHREVVAYMLEDLAVGPERFGLASTVYPFRLSQQSGAYFEIPDFLDSQHPVNNAADAEAYLARLEAFGRSIENDNEVTRHDAGRGWLVPDFALDLTLGQLQALRRPAPGDSTLVRSLVRRTGEKSIAGEWGPRATAIVARTVYPALDRQIALVRELRPAARTSSGVGTLPQGPAVYAAALASATTSTLTPDEVHDMGLRQVAEISAELDQILRAQGLTDGNVGARLTQLNNDPAQLYPDSAEGRAELIAGLNQGVQALRARLPEAFLSPPNDPVTIRAVPVEIQDGAPNGYYSPAALDGSRPAIYYINLKNVADWPKYSLPALTYHEAEPGHHLENSIANKADAPLIRRLIWLSAYGEGWALYAEGVADELGGYSGPIERAGFLQSYLFRAARLVVDTGVHSKGWSRDQATDYMVETTGFTRARAQREIERYCVWPGQACSYKVGHNSWVKMRKRAQEILGDRFDVRQFHGILSEGPVPLTLFERRVEERAREQLAG</sequence>
<dbReference type="PANTHER" id="PTHR33361:SF2">
    <property type="entry name" value="DUF885 DOMAIN-CONTAINING PROTEIN"/>
    <property type="match status" value="1"/>
</dbReference>
<evidence type="ECO:0000313" key="3">
    <source>
        <dbReference type="Proteomes" id="UP000734218"/>
    </source>
</evidence>
<dbReference type="InterPro" id="IPR006311">
    <property type="entry name" value="TAT_signal"/>
</dbReference>
<dbReference type="RefSeq" id="WP_167954705.1">
    <property type="nucleotide sequence ID" value="NZ_JAATJE010000002.1"/>
</dbReference>
<reference evidence="2 3" key="1">
    <citation type="submission" date="2020-03" db="EMBL/GenBank/DDBJ databases">
        <title>Genomic Encyclopedia of Type Strains, Phase IV (KMG-IV): sequencing the most valuable type-strain genomes for metagenomic binning, comparative biology and taxonomic classification.</title>
        <authorList>
            <person name="Goeker M."/>
        </authorList>
    </citation>
    <scope>NUCLEOTIDE SEQUENCE [LARGE SCALE GENOMIC DNA]</scope>
    <source>
        <strain evidence="2 3">DSM 27651</strain>
    </source>
</reference>
<dbReference type="PROSITE" id="PS51318">
    <property type="entry name" value="TAT"/>
    <property type="match status" value="1"/>
</dbReference>
<feature type="chain" id="PRO_5046875742" evidence="1">
    <location>
        <begin position="27"/>
        <end position="605"/>
    </location>
</feature>
<name>A0ABX0XPK4_9SPHN</name>
<keyword evidence="1" id="KW-0732">Signal</keyword>
<dbReference type="Pfam" id="PF05960">
    <property type="entry name" value="DUF885"/>
    <property type="match status" value="1"/>
</dbReference>
<accession>A0ABX0XPK4</accession>
<comment type="caution">
    <text evidence="2">The sequence shown here is derived from an EMBL/GenBank/DDBJ whole genome shotgun (WGS) entry which is preliminary data.</text>
</comment>
<dbReference type="InterPro" id="IPR010281">
    <property type="entry name" value="DUF885"/>
</dbReference>
<protein>
    <submittedName>
        <fullName evidence="2">Uncharacterized protein (DUF885 family)</fullName>
    </submittedName>
</protein>
<dbReference type="EMBL" id="JAATJE010000002">
    <property type="protein sequence ID" value="NJC34595.1"/>
    <property type="molecule type" value="Genomic_DNA"/>
</dbReference>
<keyword evidence="3" id="KW-1185">Reference proteome</keyword>
<feature type="signal peptide" evidence="1">
    <location>
        <begin position="1"/>
        <end position="26"/>
    </location>
</feature>
<proteinExistence type="predicted"/>